<evidence type="ECO:0000313" key="2">
    <source>
        <dbReference type="Proteomes" id="UP001607303"/>
    </source>
</evidence>
<protein>
    <submittedName>
        <fullName evidence="1">Uncharacterized protein</fullName>
    </submittedName>
</protein>
<dbReference type="AlphaFoldDB" id="A0ABD2CF31"/>
<sequence length="92" mass="11111">MIYTNIRNLGYQYQLEIIPLNTTFKKVKDLISKLNPKKVSEKFIRNRYKDKKACQRFVETIRDPHLRKNVTLTILECRILNQKQKETLNIRC</sequence>
<organism evidence="1 2">
    <name type="scientific">Vespula maculifrons</name>
    <name type="common">Eastern yellow jacket</name>
    <name type="synonym">Wasp</name>
    <dbReference type="NCBI Taxonomy" id="7453"/>
    <lineage>
        <taxon>Eukaryota</taxon>
        <taxon>Metazoa</taxon>
        <taxon>Ecdysozoa</taxon>
        <taxon>Arthropoda</taxon>
        <taxon>Hexapoda</taxon>
        <taxon>Insecta</taxon>
        <taxon>Pterygota</taxon>
        <taxon>Neoptera</taxon>
        <taxon>Endopterygota</taxon>
        <taxon>Hymenoptera</taxon>
        <taxon>Apocrita</taxon>
        <taxon>Aculeata</taxon>
        <taxon>Vespoidea</taxon>
        <taxon>Vespidae</taxon>
        <taxon>Vespinae</taxon>
        <taxon>Vespula</taxon>
    </lineage>
</organism>
<comment type="caution">
    <text evidence="1">The sequence shown here is derived from an EMBL/GenBank/DDBJ whole genome shotgun (WGS) entry which is preliminary data.</text>
</comment>
<name>A0ABD2CF31_VESMC</name>
<reference evidence="1 2" key="1">
    <citation type="journal article" date="2024" name="Ann. Entomol. Soc. Am.">
        <title>Genomic analyses of the southern and eastern yellowjacket wasps (Hymenoptera: Vespidae) reveal evolutionary signatures of social life.</title>
        <authorList>
            <person name="Catto M.A."/>
            <person name="Caine P.B."/>
            <person name="Orr S.E."/>
            <person name="Hunt B.G."/>
            <person name="Goodisman M.A.D."/>
        </authorList>
    </citation>
    <scope>NUCLEOTIDE SEQUENCE [LARGE SCALE GENOMIC DNA]</scope>
    <source>
        <strain evidence="1">232</strain>
        <tissue evidence="1">Head and thorax</tissue>
    </source>
</reference>
<accession>A0ABD2CF31</accession>
<gene>
    <name evidence="1" type="ORF">V1477_008081</name>
</gene>
<keyword evidence="2" id="KW-1185">Reference proteome</keyword>
<dbReference type="Proteomes" id="UP001607303">
    <property type="component" value="Unassembled WGS sequence"/>
</dbReference>
<evidence type="ECO:0000313" key="1">
    <source>
        <dbReference type="EMBL" id="KAL2743641.1"/>
    </source>
</evidence>
<dbReference type="EMBL" id="JAYRBN010000055">
    <property type="protein sequence ID" value="KAL2743641.1"/>
    <property type="molecule type" value="Genomic_DNA"/>
</dbReference>
<proteinExistence type="predicted"/>